<comment type="caution">
    <text evidence="1">The sequence shown here is derived from an EMBL/GenBank/DDBJ whole genome shotgun (WGS) entry which is preliminary data.</text>
</comment>
<evidence type="ECO:0008006" key="2">
    <source>
        <dbReference type="Google" id="ProtNLM"/>
    </source>
</evidence>
<organism evidence="1">
    <name type="scientific">marine sediment metagenome</name>
    <dbReference type="NCBI Taxonomy" id="412755"/>
    <lineage>
        <taxon>unclassified sequences</taxon>
        <taxon>metagenomes</taxon>
        <taxon>ecological metagenomes</taxon>
    </lineage>
</organism>
<sequence>THSADLISTYYASGNVYFIDMGEGDQNQARQLSTLGDRHAATASKVAANLGLFAVGKNIIFIEGAHASVDRLMYHKISQARFSEAYLLPVGSAENISALRNVVDELSNAIFGIGLFMIRDRDGLSSEQVESLEENPRMRCLKRRHIENYFLDADLISRVAHYLYLRSEAQEVDAIEQALLGVARESLKTAVVLTVKEFVRIMGSLPVPSVRSVESKDWYDIEQEIIGHLTTSQLKLGQTFSQEALPRLFATEKHALE</sequence>
<proteinExistence type="predicted"/>
<reference evidence="1" key="1">
    <citation type="journal article" date="2014" name="Front. Microbiol.">
        <title>High frequency of phylogenetically diverse reductive dehalogenase-homologous genes in deep subseafloor sedimentary metagenomes.</title>
        <authorList>
            <person name="Kawai M."/>
            <person name="Futagami T."/>
            <person name="Toyoda A."/>
            <person name="Takaki Y."/>
            <person name="Nishi S."/>
            <person name="Hori S."/>
            <person name="Arai W."/>
            <person name="Tsubouchi T."/>
            <person name="Morono Y."/>
            <person name="Uchiyama I."/>
            <person name="Ito T."/>
            <person name="Fujiyama A."/>
            <person name="Inagaki F."/>
            <person name="Takami H."/>
        </authorList>
    </citation>
    <scope>NUCLEOTIDE SEQUENCE</scope>
    <source>
        <strain evidence="1">Expedition CK06-06</strain>
    </source>
</reference>
<protein>
    <recommendedName>
        <fullName evidence="2">DUF4435 domain-containing protein</fullName>
    </recommendedName>
</protein>
<name>X1H1H3_9ZZZZ</name>
<feature type="non-terminal residue" evidence="1">
    <location>
        <position position="257"/>
    </location>
</feature>
<dbReference type="AlphaFoldDB" id="X1H1H3"/>
<accession>X1H1H3</accession>
<dbReference type="EMBL" id="BARU01034384">
    <property type="protein sequence ID" value="GAH63287.1"/>
    <property type="molecule type" value="Genomic_DNA"/>
</dbReference>
<gene>
    <name evidence="1" type="ORF">S03H2_53981</name>
</gene>
<evidence type="ECO:0000313" key="1">
    <source>
        <dbReference type="EMBL" id="GAH63287.1"/>
    </source>
</evidence>
<feature type="non-terminal residue" evidence="1">
    <location>
        <position position="1"/>
    </location>
</feature>